<dbReference type="InterPro" id="IPR008483">
    <property type="entry name" value="DUF764_BOR_spp"/>
</dbReference>
<dbReference type="RefSeq" id="WP_014683239.1">
    <property type="nucleotide sequence ID" value="NC_017779.1"/>
</dbReference>
<organism evidence="1 2">
    <name type="scientific">Borrelia crocidurae (strain Achema)</name>
    <dbReference type="NCBI Taxonomy" id="1155096"/>
    <lineage>
        <taxon>Bacteria</taxon>
        <taxon>Pseudomonadati</taxon>
        <taxon>Spirochaetota</taxon>
        <taxon>Spirochaetia</taxon>
        <taxon>Spirochaetales</taxon>
        <taxon>Borreliaceae</taxon>
        <taxon>Borrelia</taxon>
    </lineage>
</organism>
<dbReference type="PATRIC" id="fig|1155096.3.peg.1111"/>
<keyword evidence="1" id="KW-0614">Plasmid</keyword>
<dbReference type="Pfam" id="PF05561">
    <property type="entry name" value="DUF764"/>
    <property type="match status" value="1"/>
</dbReference>
<proteinExistence type="predicted"/>
<gene>
    <name evidence="1" type="ordered locus">Q7M_1521</name>
</gene>
<accession>I0FEG2</accession>
<dbReference type="AlphaFoldDB" id="I0FEG2"/>
<name>I0FEG2_BORCA</name>
<reference evidence="1 2" key="1">
    <citation type="journal article" date="2012" name="J. Bacteriol.">
        <title>Complete Genome Sequence of Borrelia crocidurae.</title>
        <authorList>
            <person name="Elbir H."/>
            <person name="Gimenez G."/>
            <person name="Robert C."/>
            <person name="Bergstrom S."/>
            <person name="Cutler S."/>
            <person name="Raoult D."/>
            <person name="Drancourt M."/>
        </authorList>
    </citation>
    <scope>NUCLEOTIDE SEQUENCE [LARGE SCALE GENOMIC DNA]</scope>
    <source>
        <strain evidence="1 2">Achema</strain>
        <plasmid evidence="2">unnamed10</plasmid>
    </source>
</reference>
<protein>
    <submittedName>
        <fullName evidence="1">Uncharacterized protein</fullName>
    </submittedName>
</protein>
<evidence type="ECO:0000313" key="1">
    <source>
        <dbReference type="EMBL" id="AFI31868.1"/>
    </source>
</evidence>
<dbReference type="HOGENOM" id="CLU_128615_0_0_12"/>
<dbReference type="Proteomes" id="UP000005212">
    <property type="component" value="Plasmid unnamed10"/>
</dbReference>
<dbReference type="EMBL" id="CP003436">
    <property type="protein sequence ID" value="AFI31868.1"/>
    <property type="molecule type" value="Genomic_DNA"/>
</dbReference>
<geneLocation type="plasmid" evidence="2">
    <name>unnamed10</name>
</geneLocation>
<evidence type="ECO:0000313" key="2">
    <source>
        <dbReference type="Proteomes" id="UP000005212"/>
    </source>
</evidence>
<dbReference type="KEGG" id="bcw:Q7M_1521"/>
<reference evidence="2" key="2">
    <citation type="submission" date="2012-03" db="EMBL/GenBank/DDBJ databases">
        <title>Complete genome sequence of Borrelia crocidurae.</title>
        <authorList>
            <person name="Elbir H."/>
            <person name="Gimenez G."/>
            <person name="Robert C."/>
            <person name="Raoult D."/>
            <person name="Drancourt M."/>
        </authorList>
    </citation>
    <scope>NUCLEOTIDE SEQUENCE [LARGE SCALE GENOMIC DNA]</scope>
    <source>
        <strain evidence="2">Achema</strain>
        <plasmid evidence="2">unnamed10</plasmid>
    </source>
</reference>
<sequence>MILDIDTVQKYIIIILKKFKELVSEFDIEIINTYNHPYLSKLNVKKQNVLVIKFDNVEGLFTHNSRTGAFYDNVNEFSIFFMLYFVNFINNESERTVYSRNMKLHSLFSDFLHDSQSHKFTIDSSDEYNILLNIFIYNVSNLNQSGFLKLNAAHNNLAYCSSCTFKANLQIIEKLKET</sequence>